<evidence type="ECO:0000313" key="2">
    <source>
        <dbReference type="EMBL" id="KAI8034371.1"/>
    </source>
</evidence>
<keyword evidence="3" id="KW-1185">Reference proteome</keyword>
<gene>
    <name evidence="2" type="ORF">M5D96_012834</name>
</gene>
<protein>
    <submittedName>
        <fullName evidence="2">Uncharacterized protein</fullName>
    </submittedName>
</protein>
<dbReference type="AlphaFoldDB" id="A0A9Q0BJN8"/>
<organism evidence="2 3">
    <name type="scientific">Drosophila gunungcola</name>
    <name type="common">fruit fly</name>
    <dbReference type="NCBI Taxonomy" id="103775"/>
    <lineage>
        <taxon>Eukaryota</taxon>
        <taxon>Metazoa</taxon>
        <taxon>Ecdysozoa</taxon>
        <taxon>Arthropoda</taxon>
        <taxon>Hexapoda</taxon>
        <taxon>Insecta</taxon>
        <taxon>Pterygota</taxon>
        <taxon>Neoptera</taxon>
        <taxon>Endopterygota</taxon>
        <taxon>Diptera</taxon>
        <taxon>Brachycera</taxon>
        <taxon>Muscomorpha</taxon>
        <taxon>Ephydroidea</taxon>
        <taxon>Drosophilidae</taxon>
        <taxon>Drosophila</taxon>
        <taxon>Sophophora</taxon>
    </lineage>
</organism>
<feature type="compositionally biased region" description="Basic residues" evidence="1">
    <location>
        <begin position="24"/>
        <end position="35"/>
    </location>
</feature>
<dbReference type="EMBL" id="JAMKOV010000075">
    <property type="protein sequence ID" value="KAI8034371.1"/>
    <property type="molecule type" value="Genomic_DNA"/>
</dbReference>
<feature type="region of interest" description="Disordered" evidence="1">
    <location>
        <begin position="15"/>
        <end position="35"/>
    </location>
</feature>
<reference evidence="2" key="1">
    <citation type="journal article" date="2023" name="Genome Biol. Evol.">
        <title>Long-read-based Genome Assembly of Drosophila gunungcola Reveals Fewer Chemosensory Genes in Flower-breeding Species.</title>
        <authorList>
            <person name="Negi A."/>
            <person name="Liao B.Y."/>
            <person name="Yeh S.D."/>
        </authorList>
    </citation>
    <scope>NUCLEOTIDE SEQUENCE</scope>
    <source>
        <strain evidence="2">Sukarami</strain>
    </source>
</reference>
<proteinExistence type="predicted"/>
<evidence type="ECO:0000256" key="1">
    <source>
        <dbReference type="SAM" id="MobiDB-lite"/>
    </source>
</evidence>
<accession>A0A9Q0BJN8</accession>
<name>A0A9Q0BJN8_9MUSC</name>
<dbReference type="Proteomes" id="UP001059596">
    <property type="component" value="Unassembled WGS sequence"/>
</dbReference>
<evidence type="ECO:0000313" key="3">
    <source>
        <dbReference type="Proteomes" id="UP001059596"/>
    </source>
</evidence>
<comment type="caution">
    <text evidence="2">The sequence shown here is derived from an EMBL/GenBank/DDBJ whole genome shotgun (WGS) entry which is preliminary data.</text>
</comment>
<sequence length="35" mass="4050">MTLCRSPGLCRRRRRCATTPVAMRKSRRKMGGPMQ</sequence>